<comment type="caution">
    <text evidence="3">The sequence shown here is derived from an EMBL/GenBank/DDBJ whole genome shotgun (WGS) entry which is preliminary data.</text>
</comment>
<evidence type="ECO:0000256" key="2">
    <source>
        <dbReference type="SAM" id="Phobius"/>
    </source>
</evidence>
<protein>
    <submittedName>
        <fullName evidence="3">Uncharacterized protein</fullName>
    </submittedName>
</protein>
<organism evidence="3 4">
    <name type="scientific">Lymnaea stagnalis</name>
    <name type="common">Great pond snail</name>
    <name type="synonym">Helix stagnalis</name>
    <dbReference type="NCBI Taxonomy" id="6523"/>
    <lineage>
        <taxon>Eukaryota</taxon>
        <taxon>Metazoa</taxon>
        <taxon>Spiralia</taxon>
        <taxon>Lophotrochozoa</taxon>
        <taxon>Mollusca</taxon>
        <taxon>Gastropoda</taxon>
        <taxon>Heterobranchia</taxon>
        <taxon>Euthyneura</taxon>
        <taxon>Panpulmonata</taxon>
        <taxon>Hygrophila</taxon>
        <taxon>Lymnaeoidea</taxon>
        <taxon>Lymnaeidae</taxon>
        <taxon>Lymnaea</taxon>
    </lineage>
</organism>
<keyword evidence="2" id="KW-0472">Membrane</keyword>
<feature type="transmembrane region" description="Helical" evidence="2">
    <location>
        <begin position="71"/>
        <end position="95"/>
    </location>
</feature>
<feature type="compositionally biased region" description="Low complexity" evidence="1">
    <location>
        <begin position="12"/>
        <end position="37"/>
    </location>
</feature>
<keyword evidence="2" id="KW-0812">Transmembrane</keyword>
<reference evidence="3 4" key="1">
    <citation type="submission" date="2024-04" db="EMBL/GenBank/DDBJ databases">
        <authorList>
            <consortium name="Genoscope - CEA"/>
            <person name="William W."/>
        </authorList>
    </citation>
    <scope>NUCLEOTIDE SEQUENCE [LARGE SCALE GENOMIC DNA]</scope>
</reference>
<dbReference type="EMBL" id="CAXITT010000595">
    <property type="protein sequence ID" value="CAL1544070.1"/>
    <property type="molecule type" value="Genomic_DNA"/>
</dbReference>
<evidence type="ECO:0000313" key="3">
    <source>
        <dbReference type="EMBL" id="CAL1544070.1"/>
    </source>
</evidence>
<proteinExistence type="predicted"/>
<feature type="compositionally biased region" description="Polar residues" evidence="1">
    <location>
        <begin position="1"/>
        <end position="11"/>
    </location>
</feature>
<feature type="transmembrane region" description="Helical" evidence="2">
    <location>
        <begin position="101"/>
        <end position="124"/>
    </location>
</feature>
<dbReference type="AlphaFoldDB" id="A0AAV2IDE1"/>
<accession>A0AAV2IDE1</accession>
<keyword evidence="4" id="KW-1185">Reference proteome</keyword>
<evidence type="ECO:0000256" key="1">
    <source>
        <dbReference type="SAM" id="MobiDB-lite"/>
    </source>
</evidence>
<dbReference type="Proteomes" id="UP001497497">
    <property type="component" value="Unassembled WGS sequence"/>
</dbReference>
<feature type="region of interest" description="Disordered" evidence="1">
    <location>
        <begin position="1"/>
        <end position="37"/>
    </location>
</feature>
<keyword evidence="2" id="KW-1133">Transmembrane helix</keyword>
<gene>
    <name evidence="3" type="ORF">GSLYS_00017583001</name>
</gene>
<evidence type="ECO:0000313" key="4">
    <source>
        <dbReference type="Proteomes" id="UP001497497"/>
    </source>
</evidence>
<name>A0AAV2IDE1_LYMST</name>
<sequence length="230" mass="25325">MSQAVSNTPQPSHSRQYASSTSSRSPPVTPRPQSRPYTEYVAQQQRVLSTCRNGQNKDLTDGPRLWRQMMIGFTCAGFVGLIMLVLGTVFIAEAVGKQQPITVMLCVMGIVFGIIILVGTIILGRLLISRKWLRCQGTETVQASQCFHTCSVIYSPSLDQLGASETMLEPPPAYDSVISIVLHPLHGQSAPAYVETLPDEEDQAAIMVLPPKYDEVTKPLPEYYEDHCPS</sequence>